<dbReference type="PANTHER" id="PTHR16220">
    <property type="entry name" value="WD REPEAT PROTEIN 8-RELATED"/>
    <property type="match status" value="1"/>
</dbReference>
<dbReference type="InterPro" id="IPR052778">
    <property type="entry name" value="Centrosome-WD_assoc"/>
</dbReference>
<proteinExistence type="predicted"/>
<dbReference type="Proteomes" id="UP000279236">
    <property type="component" value="Unassembled WGS sequence"/>
</dbReference>
<accession>A0A427YB14</accession>
<keyword evidence="2" id="KW-1185">Reference proteome</keyword>
<dbReference type="Gene3D" id="2.130.10.10">
    <property type="entry name" value="YVTN repeat-like/Quinoprotein amine dehydrogenase"/>
    <property type="match status" value="2"/>
</dbReference>
<dbReference type="STRING" id="105984.A0A427YB14"/>
<dbReference type="GO" id="GO:1990811">
    <property type="term" value="C:MWP complex"/>
    <property type="evidence" value="ECO:0007669"/>
    <property type="project" value="TreeGrafter"/>
</dbReference>
<comment type="caution">
    <text evidence="1">The sequence shown here is derived from an EMBL/GenBank/DDBJ whole genome shotgun (WGS) entry which is preliminary data.</text>
</comment>
<dbReference type="InterPro" id="IPR015943">
    <property type="entry name" value="WD40/YVTN_repeat-like_dom_sf"/>
</dbReference>
<dbReference type="Pfam" id="PF00400">
    <property type="entry name" value="WD40"/>
    <property type="match status" value="1"/>
</dbReference>
<dbReference type="SUPFAM" id="SSF50978">
    <property type="entry name" value="WD40 repeat-like"/>
    <property type="match status" value="1"/>
</dbReference>
<dbReference type="OrthoDB" id="308690at2759"/>
<name>A0A427YB14_9TREE</name>
<protein>
    <recommendedName>
        <fullName evidence="3">Anaphase-promoting complex subunit 4 WD40 domain-containing protein</fullName>
    </recommendedName>
</protein>
<evidence type="ECO:0000313" key="1">
    <source>
        <dbReference type="EMBL" id="RSH88157.1"/>
    </source>
</evidence>
<organism evidence="1 2">
    <name type="scientific">Apiotrichum porosum</name>
    <dbReference type="NCBI Taxonomy" id="105984"/>
    <lineage>
        <taxon>Eukaryota</taxon>
        <taxon>Fungi</taxon>
        <taxon>Dikarya</taxon>
        <taxon>Basidiomycota</taxon>
        <taxon>Agaricomycotina</taxon>
        <taxon>Tremellomycetes</taxon>
        <taxon>Trichosporonales</taxon>
        <taxon>Trichosporonaceae</taxon>
        <taxon>Apiotrichum</taxon>
    </lineage>
</organism>
<dbReference type="GeneID" id="39585228"/>
<dbReference type="InterPro" id="IPR036322">
    <property type="entry name" value="WD40_repeat_dom_sf"/>
</dbReference>
<reference evidence="1 2" key="1">
    <citation type="submission" date="2018-11" db="EMBL/GenBank/DDBJ databases">
        <title>Genome sequence of Apiotrichum porosum DSM 27194.</title>
        <authorList>
            <person name="Aliyu H."/>
            <person name="Gorte O."/>
            <person name="Ochsenreither K."/>
        </authorList>
    </citation>
    <scope>NUCLEOTIDE SEQUENCE [LARGE SCALE GENOMIC DNA]</scope>
    <source>
        <strain evidence="1 2">DSM 27194</strain>
    </source>
</reference>
<evidence type="ECO:0008006" key="3">
    <source>
        <dbReference type="Google" id="ProtNLM"/>
    </source>
</evidence>
<dbReference type="SMART" id="SM00320">
    <property type="entry name" value="WD40"/>
    <property type="match status" value="6"/>
</dbReference>
<dbReference type="SUPFAM" id="SSF82171">
    <property type="entry name" value="DPP6 N-terminal domain-like"/>
    <property type="match status" value="1"/>
</dbReference>
<dbReference type="InterPro" id="IPR001680">
    <property type="entry name" value="WD40_rpt"/>
</dbReference>
<dbReference type="AlphaFoldDB" id="A0A427YB14"/>
<dbReference type="GO" id="GO:1990810">
    <property type="term" value="P:microtubule anchoring at mitotic spindle pole body"/>
    <property type="evidence" value="ECO:0007669"/>
    <property type="project" value="TreeGrafter"/>
</dbReference>
<sequence length="442" mass="48331">METYQFSQVHKATAVAFSPGSTFIATAVQDQVIVRSSSSLQAVKTWVCSPPPEPVASTSRRAEAVATVDHLSWSSGGSRILAFSTKGSCAWVFDLSEADEVCRLTGDLVKVEWGGDDVLSWSDRGLAIHDLSTGSSRFIQSIQTGSSQAHTWSPDHRYLAVLERHYGKDYVGVYDRESLARNFPLPSGEPRGIAWSPCGKWLAVWDWHLSYAIHFYSPVGAHLSTFTSTTEYDHAPGIRTVAWAPNGRHVAVGSTEGSVTVIESESWKSIATLRMYGRDSPPTWHEPAPTGSRAVGITQFYSGQPASQHGPVTVLGFSPDGTLLFFGQENLLHIYEFLVDATSAHPDMAPAASISFNNQLKAVQCCPTTNRLAMVTRNRSLYLWDRLGVEGVDIPDSADFVAVDVQWSPDGHSAVVCDRQAFCIVYEDVPDGDNRWEEEGGL</sequence>
<dbReference type="PANTHER" id="PTHR16220:SF0">
    <property type="entry name" value="WD REPEAT-CONTAINING PROTEIN WRAP73"/>
    <property type="match status" value="1"/>
</dbReference>
<dbReference type="RefSeq" id="XP_028480365.1">
    <property type="nucleotide sequence ID" value="XM_028616508.1"/>
</dbReference>
<evidence type="ECO:0000313" key="2">
    <source>
        <dbReference type="Proteomes" id="UP000279236"/>
    </source>
</evidence>
<dbReference type="EMBL" id="RSCE01000001">
    <property type="protein sequence ID" value="RSH88157.1"/>
    <property type="molecule type" value="Genomic_DNA"/>
</dbReference>
<dbReference type="GO" id="GO:0005815">
    <property type="term" value="C:microtubule organizing center"/>
    <property type="evidence" value="ECO:0007669"/>
    <property type="project" value="TreeGrafter"/>
</dbReference>
<gene>
    <name evidence="1" type="ORF">EHS24_000685</name>
</gene>